<name>A0ABX0V2T0_9HYPH</name>
<evidence type="ECO:0000313" key="3">
    <source>
        <dbReference type="Proteomes" id="UP001429580"/>
    </source>
</evidence>
<evidence type="ECO:0000256" key="1">
    <source>
        <dbReference type="SAM" id="MobiDB-lite"/>
    </source>
</evidence>
<accession>A0ABX0V2T0</accession>
<organism evidence="2 3">
    <name type="scientific">Pseudochelatococcus lubricantis</name>
    <dbReference type="NCBI Taxonomy" id="1538102"/>
    <lineage>
        <taxon>Bacteria</taxon>
        <taxon>Pseudomonadati</taxon>
        <taxon>Pseudomonadota</taxon>
        <taxon>Alphaproteobacteria</taxon>
        <taxon>Hyphomicrobiales</taxon>
        <taxon>Chelatococcaceae</taxon>
        <taxon>Pseudochelatococcus</taxon>
    </lineage>
</organism>
<evidence type="ECO:0000313" key="2">
    <source>
        <dbReference type="EMBL" id="NIJ58530.1"/>
    </source>
</evidence>
<keyword evidence="3" id="KW-1185">Reference proteome</keyword>
<comment type="caution">
    <text evidence="2">The sequence shown here is derived from an EMBL/GenBank/DDBJ whole genome shotgun (WGS) entry which is preliminary data.</text>
</comment>
<gene>
    <name evidence="2" type="ORF">FHS82_002378</name>
</gene>
<feature type="compositionally biased region" description="Basic and acidic residues" evidence="1">
    <location>
        <begin position="1"/>
        <end position="11"/>
    </location>
</feature>
<proteinExistence type="predicted"/>
<feature type="region of interest" description="Disordered" evidence="1">
    <location>
        <begin position="1"/>
        <end position="37"/>
    </location>
</feature>
<dbReference type="EMBL" id="JAASQI010000005">
    <property type="protein sequence ID" value="NIJ58530.1"/>
    <property type="molecule type" value="Genomic_DNA"/>
</dbReference>
<dbReference type="RefSeq" id="WP_166952957.1">
    <property type="nucleotide sequence ID" value="NZ_JAASQI010000005.1"/>
</dbReference>
<reference evidence="2 3" key="1">
    <citation type="submission" date="2020-03" db="EMBL/GenBank/DDBJ databases">
        <title>Genomic Encyclopedia of Type Strains, Phase IV (KMG-IV): sequencing the most valuable type-strain genomes for metagenomic binning, comparative biology and taxonomic classification.</title>
        <authorList>
            <person name="Goeker M."/>
        </authorList>
    </citation>
    <scope>NUCLEOTIDE SEQUENCE [LARGE SCALE GENOMIC DNA]</scope>
    <source>
        <strain evidence="2 3">DSM 103870</strain>
    </source>
</reference>
<protein>
    <submittedName>
        <fullName evidence="2">Uncharacterized protein</fullName>
    </submittedName>
</protein>
<sequence length="314" mass="31270">MTGAKEAEKTTGKGNAGDEESALPPAGRQRVAATGKAAGAPATAADVAQLEEAINRLNALMSQSNGIDLLGRLVIEATNAGYQSERLVSQLEAKSAEIEFLNQADKMSDASSKMLTSAIVTATLSFVSGGIQIAGGASGLRSASKAASGAGKVDKAADITDKAAAASNNVAASPAPTVAENAVAASNNVVANPAQTATDRAAAAANNVAADAVQTAASEAAAQKARSLQSVLAGVTGAIDGSGMLTKGILDSDVKRDEAQGAVYAAAAQRHNATREQESAVVQALTATLLSLLSGIKEVQEAEVDAMRAITARG</sequence>
<dbReference type="Proteomes" id="UP001429580">
    <property type="component" value="Unassembled WGS sequence"/>
</dbReference>